<protein>
    <recommendedName>
        <fullName evidence="11">ABC transporter permease</fullName>
    </recommendedName>
</protein>
<evidence type="ECO:0000256" key="6">
    <source>
        <dbReference type="SAM" id="Phobius"/>
    </source>
</evidence>
<evidence type="ECO:0000259" key="7">
    <source>
        <dbReference type="Pfam" id="PF02687"/>
    </source>
</evidence>
<feature type="domain" description="MacB-like periplasmic core" evidence="8">
    <location>
        <begin position="98"/>
        <end position="303"/>
    </location>
</feature>
<evidence type="ECO:0000256" key="5">
    <source>
        <dbReference type="ARBA" id="ARBA00023136"/>
    </source>
</evidence>
<dbReference type="EMBL" id="LQZQ01000045">
    <property type="protein sequence ID" value="KYG74992.1"/>
    <property type="molecule type" value="Genomic_DNA"/>
</dbReference>
<keyword evidence="2" id="KW-1003">Cell membrane</keyword>
<sequence length="879" mass="99009">MPQFDHEPPKWALWFLQLYCKPRVREIIEGDAYELFYKRVETEGLKVAKRKFGWDVLRFFRPKYIKGLEDINSLNNIVMFKNYFKISVRSLVRQKFYSIINISGLSLGLAACLLIMLYITNELSYDNFHKDVDRIYRIANNQSGQYTPARLGAQSKMEFPEIEEVVRLTGPYDQTFKVNNQIFKESEGFTADSTFHKIFTVQFLEGNPDQALTEPNSIVLTESLAVKLFPNKEAYGELITVSGNSLKVTGVVADPPKNTHFHYNFIESFPHESWITVGNWTGNNFFTYAKLVAGATPESVEARYPDFVAKYVGPDLVQYTGHTSYEEYLAEGGRQGTFTLKPMKDLHLYYPHMALGSQGNINNVYIFSAVAVFILLIASINFMNLSTARSAARSKEVGMRKVLGSRRTQLVYQFLVESMMISVLAMILSMGLASLVLGGFNELANRNFSYTDLLAPSTLFLLFGLVLIVGLLAGSYPAFYLSGFNPLRALKGENKAGGGNVFLRKGLVAFQFAISIFLIISTMIVFSQLRFMGQQKLGFQPEQIMVVKNTGLLREKLSAFKNQLLQKPNIESLTLTNQYVSSRIADWGYSTVEDNPRSFNLMNMFTTDDFLETMGLELVEGRFYSNDLASDSAVAVINESAKKELGFENVIGKKVSRGDGADYTIVGVVKDFNYESLKRSIEPLILRRMFEDGRMEADWYGGNYLSLKVTGNFGETVKQVESEWNAMVQDEPFDFVFLDDSFNSLYEEERRFGKLFTVSSGLAIAIACLGLFALAAFTLERRRKEIAVRKVIGASVKSLTMLVVSDFTKLVVIGALIAIPVGYWIMQDWLATFAYQININNPLLFVVPVVLVSVIAWLTVGFQSVKTATSNPVKALRSE</sequence>
<proteinExistence type="predicted"/>
<evidence type="ECO:0000313" key="9">
    <source>
        <dbReference type="EMBL" id="KYG74992.1"/>
    </source>
</evidence>
<accession>A0A150X8L1</accession>
<feature type="transmembrane region" description="Helical" evidence="6">
    <location>
        <begin position="96"/>
        <end position="119"/>
    </location>
</feature>
<evidence type="ECO:0000313" key="10">
    <source>
        <dbReference type="Proteomes" id="UP000075583"/>
    </source>
</evidence>
<dbReference type="RefSeq" id="WP_062592513.1">
    <property type="nucleotide sequence ID" value="NZ_LQZQ01000045.1"/>
</dbReference>
<dbReference type="PANTHER" id="PTHR30572">
    <property type="entry name" value="MEMBRANE COMPONENT OF TRANSPORTER-RELATED"/>
    <property type="match status" value="1"/>
</dbReference>
<feature type="transmembrane region" description="Helical" evidence="6">
    <location>
        <begin position="460"/>
        <end position="481"/>
    </location>
</feature>
<feature type="domain" description="ABC3 transporter permease C-terminal" evidence="7">
    <location>
        <begin position="369"/>
        <end position="486"/>
    </location>
</feature>
<keyword evidence="3 6" id="KW-0812">Transmembrane</keyword>
<keyword evidence="5 6" id="KW-0472">Membrane</keyword>
<dbReference type="Proteomes" id="UP000075583">
    <property type="component" value="Unassembled WGS sequence"/>
</dbReference>
<dbReference type="NCBIfam" id="NF038404">
    <property type="entry name" value="perm_prefix_2"/>
    <property type="match status" value="1"/>
</dbReference>
<dbReference type="PANTHER" id="PTHR30572:SF18">
    <property type="entry name" value="ABC-TYPE MACROLIDE FAMILY EXPORT SYSTEM PERMEASE COMPONENT 2"/>
    <property type="match status" value="1"/>
</dbReference>
<evidence type="ECO:0008006" key="11">
    <source>
        <dbReference type="Google" id="ProtNLM"/>
    </source>
</evidence>
<feature type="domain" description="ABC3 transporter permease C-terminal" evidence="7">
    <location>
        <begin position="759"/>
        <end position="871"/>
    </location>
</feature>
<feature type="transmembrane region" description="Helical" evidence="6">
    <location>
        <begin position="799"/>
        <end position="823"/>
    </location>
</feature>
<keyword evidence="4 6" id="KW-1133">Transmembrane helix</keyword>
<comment type="caution">
    <text evidence="9">The sequence shown here is derived from an EMBL/GenBank/DDBJ whole genome shotgun (WGS) entry which is preliminary data.</text>
</comment>
<dbReference type="OrthoDB" id="5933722at2"/>
<feature type="transmembrane region" description="Helical" evidence="6">
    <location>
        <begin position="410"/>
        <end position="440"/>
    </location>
</feature>
<dbReference type="InterPro" id="IPR047699">
    <property type="entry name" value="Permease_put_prefix"/>
</dbReference>
<evidence type="ECO:0000256" key="4">
    <source>
        <dbReference type="ARBA" id="ARBA00022989"/>
    </source>
</evidence>
<reference evidence="9" key="1">
    <citation type="submission" date="2016-01" db="EMBL/GenBank/DDBJ databases">
        <title>Genome sequencing of Roseivirga ehrenbergii KMM 6017.</title>
        <authorList>
            <person name="Selvaratnam C."/>
            <person name="Thevarajoo S."/>
            <person name="Goh K.M."/>
            <person name="Ee R."/>
            <person name="Chan K.-G."/>
            <person name="Chong C.S."/>
        </authorList>
    </citation>
    <scope>NUCLEOTIDE SEQUENCE [LARGE SCALE GENOMIC DNA]</scope>
    <source>
        <strain evidence="9">KMM 6017</strain>
    </source>
</reference>
<comment type="subcellular location">
    <subcellularLocation>
        <location evidence="1">Cell membrane</location>
        <topology evidence="1">Multi-pass membrane protein</topology>
    </subcellularLocation>
</comment>
<dbReference type="InterPro" id="IPR003838">
    <property type="entry name" value="ABC3_permease_C"/>
</dbReference>
<evidence type="ECO:0000259" key="8">
    <source>
        <dbReference type="Pfam" id="PF12704"/>
    </source>
</evidence>
<dbReference type="InterPro" id="IPR025857">
    <property type="entry name" value="MacB_PCD"/>
</dbReference>
<feature type="transmembrane region" description="Helical" evidence="6">
    <location>
        <begin position="755"/>
        <end position="779"/>
    </location>
</feature>
<dbReference type="AlphaFoldDB" id="A0A150X8L1"/>
<evidence type="ECO:0000256" key="1">
    <source>
        <dbReference type="ARBA" id="ARBA00004651"/>
    </source>
</evidence>
<dbReference type="Pfam" id="PF12704">
    <property type="entry name" value="MacB_PCD"/>
    <property type="match status" value="2"/>
</dbReference>
<feature type="transmembrane region" description="Helical" evidence="6">
    <location>
        <begin position="364"/>
        <end position="385"/>
    </location>
</feature>
<feature type="transmembrane region" description="Helical" evidence="6">
    <location>
        <begin position="502"/>
        <end position="526"/>
    </location>
</feature>
<dbReference type="GO" id="GO:0005886">
    <property type="term" value="C:plasma membrane"/>
    <property type="evidence" value="ECO:0007669"/>
    <property type="project" value="UniProtKB-SubCell"/>
</dbReference>
<dbReference type="InterPro" id="IPR050250">
    <property type="entry name" value="Macrolide_Exporter_MacB"/>
</dbReference>
<evidence type="ECO:0000256" key="2">
    <source>
        <dbReference type="ARBA" id="ARBA00022475"/>
    </source>
</evidence>
<feature type="transmembrane region" description="Helical" evidence="6">
    <location>
        <begin position="843"/>
        <end position="862"/>
    </location>
</feature>
<feature type="domain" description="MacB-like periplasmic core" evidence="8">
    <location>
        <begin position="513"/>
        <end position="672"/>
    </location>
</feature>
<keyword evidence="10" id="KW-1185">Reference proteome</keyword>
<name>A0A150X8L1_ROSEK</name>
<dbReference type="Pfam" id="PF02687">
    <property type="entry name" value="FtsX"/>
    <property type="match status" value="2"/>
</dbReference>
<organism evidence="9 10">
    <name type="scientific">Roseivirga ehrenbergii (strain DSM 102268 / JCM 13514 / KCTC 12282 / NCIMB 14502 / KMM 6017)</name>
    <dbReference type="NCBI Taxonomy" id="279360"/>
    <lineage>
        <taxon>Bacteria</taxon>
        <taxon>Pseudomonadati</taxon>
        <taxon>Bacteroidota</taxon>
        <taxon>Cytophagia</taxon>
        <taxon>Cytophagales</taxon>
        <taxon>Roseivirgaceae</taxon>
        <taxon>Roseivirga</taxon>
    </lineage>
</organism>
<dbReference type="STRING" id="279360.MB14_07270"/>
<evidence type="ECO:0000256" key="3">
    <source>
        <dbReference type="ARBA" id="ARBA00022692"/>
    </source>
</evidence>
<dbReference type="GO" id="GO:0022857">
    <property type="term" value="F:transmembrane transporter activity"/>
    <property type="evidence" value="ECO:0007669"/>
    <property type="project" value="TreeGrafter"/>
</dbReference>
<gene>
    <name evidence="9" type="ORF">MB14_07270</name>
</gene>